<feature type="signal peptide" evidence="2">
    <location>
        <begin position="1"/>
        <end position="21"/>
    </location>
</feature>
<name>A0A9E6STV0_9ACTN</name>
<protein>
    <submittedName>
        <fullName evidence="4">Uncharacterized protein</fullName>
    </submittedName>
</protein>
<gene>
    <name evidence="3" type="ORF">GMI68_09485</name>
    <name evidence="4" type="ORF">J7S26_05430</name>
</gene>
<dbReference type="PROSITE" id="PS51257">
    <property type="entry name" value="PROKAR_LIPOPROTEIN"/>
    <property type="match status" value="1"/>
</dbReference>
<dbReference type="Proteomes" id="UP000636394">
    <property type="component" value="Unassembled WGS sequence"/>
</dbReference>
<reference evidence="3 5" key="1">
    <citation type="submission" date="2019-11" db="EMBL/GenBank/DDBJ databases">
        <title>Eggerthellaceae novel genus isolated from the rectal contents of marmort.</title>
        <authorList>
            <person name="Zhang G."/>
        </authorList>
    </citation>
    <scope>NUCLEOTIDE SEQUENCE [LARGE SCALE GENOMIC DNA]</scope>
    <source>
        <strain evidence="5">zg-886</strain>
        <strain evidence="3">Zg-886</strain>
    </source>
</reference>
<keyword evidence="2" id="KW-0732">Signal</keyword>
<evidence type="ECO:0000313" key="5">
    <source>
        <dbReference type="Proteomes" id="UP000636394"/>
    </source>
</evidence>
<dbReference type="SUPFAM" id="SSF48695">
    <property type="entry name" value="Multiheme cytochromes"/>
    <property type="match status" value="1"/>
</dbReference>
<evidence type="ECO:0000313" key="4">
    <source>
        <dbReference type="EMBL" id="QTU83826.1"/>
    </source>
</evidence>
<feature type="region of interest" description="Disordered" evidence="1">
    <location>
        <begin position="87"/>
        <end position="109"/>
    </location>
</feature>
<dbReference type="KEGG" id="ebz:J7S26_05430"/>
<evidence type="ECO:0000313" key="3">
    <source>
        <dbReference type="EMBL" id="NHM14981.1"/>
    </source>
</evidence>
<keyword evidence="5" id="KW-1185">Reference proteome</keyword>
<feature type="region of interest" description="Disordered" evidence="1">
    <location>
        <begin position="22"/>
        <end position="72"/>
    </location>
</feature>
<dbReference type="InterPro" id="IPR036280">
    <property type="entry name" value="Multihaem_cyt_sf"/>
</dbReference>
<organism evidence="4 6">
    <name type="scientific">Xiamenia xianingshaonis</name>
    <dbReference type="NCBI Taxonomy" id="2682776"/>
    <lineage>
        <taxon>Bacteria</taxon>
        <taxon>Bacillati</taxon>
        <taxon>Actinomycetota</taxon>
        <taxon>Coriobacteriia</taxon>
        <taxon>Eggerthellales</taxon>
        <taxon>Eggerthellaceae</taxon>
        <taxon>Xiamenia</taxon>
    </lineage>
</organism>
<reference evidence="4" key="2">
    <citation type="submission" date="2021-04" db="EMBL/GenBank/DDBJ databases">
        <title>Novel species in family Eggerthellaceae.</title>
        <authorList>
            <person name="Zhang G."/>
        </authorList>
    </citation>
    <scope>NUCLEOTIDE SEQUENCE</scope>
    <source>
        <strain evidence="4">Zg-886</strain>
    </source>
</reference>
<dbReference type="AlphaFoldDB" id="A0A9E6STV0"/>
<feature type="compositionally biased region" description="Acidic residues" evidence="1">
    <location>
        <begin position="43"/>
        <end position="55"/>
    </location>
</feature>
<evidence type="ECO:0000313" key="6">
    <source>
        <dbReference type="Proteomes" id="UP000671910"/>
    </source>
</evidence>
<evidence type="ECO:0000256" key="1">
    <source>
        <dbReference type="SAM" id="MobiDB-lite"/>
    </source>
</evidence>
<dbReference type="Proteomes" id="UP000671910">
    <property type="component" value="Chromosome"/>
</dbReference>
<feature type="chain" id="PRO_5039288009" evidence="2">
    <location>
        <begin position="22"/>
        <end position="133"/>
    </location>
</feature>
<sequence length="133" mass="13499">MKKIALAATTAMLVLSVGAFAGCSPSTEASDDAAEQPAAETQAAEEEESDADETASTEVAAEVGTPLPADHEGRLESMDAAQCSACHGATDETGTPATPDAKANPEDHYVDDSYATGEINDAHQDCGACHAES</sequence>
<dbReference type="EMBL" id="CP072829">
    <property type="protein sequence ID" value="QTU83826.1"/>
    <property type="molecule type" value="Genomic_DNA"/>
</dbReference>
<evidence type="ECO:0000256" key="2">
    <source>
        <dbReference type="SAM" id="SignalP"/>
    </source>
</evidence>
<dbReference type="EMBL" id="WPCR01000017">
    <property type="protein sequence ID" value="NHM14981.1"/>
    <property type="molecule type" value="Genomic_DNA"/>
</dbReference>
<dbReference type="RefSeq" id="WP_165058413.1">
    <property type="nucleotide sequence ID" value="NZ_CP072829.1"/>
</dbReference>
<accession>A0A9E6STV0</accession>
<proteinExistence type="predicted"/>